<dbReference type="CDD" id="cd07209">
    <property type="entry name" value="Pat_hypo_Ecoli_Z1214_like"/>
    <property type="match status" value="1"/>
</dbReference>
<dbReference type="Gene3D" id="3.40.1090.10">
    <property type="entry name" value="Cytosolic phospholipase A2 catalytic domain"/>
    <property type="match status" value="2"/>
</dbReference>
<evidence type="ECO:0000313" key="6">
    <source>
        <dbReference type="EMBL" id="EOD01217.1"/>
    </source>
</evidence>
<dbReference type="OrthoDB" id="9770965at2"/>
<keyword evidence="7" id="KW-1185">Reference proteome</keyword>
<keyword evidence="3 4" id="KW-0443">Lipid metabolism</keyword>
<evidence type="ECO:0000313" key="7">
    <source>
        <dbReference type="Proteomes" id="UP000013378"/>
    </source>
</evidence>
<evidence type="ECO:0000256" key="3">
    <source>
        <dbReference type="ARBA" id="ARBA00023098"/>
    </source>
</evidence>
<dbReference type="PROSITE" id="PS51635">
    <property type="entry name" value="PNPLA"/>
    <property type="match status" value="1"/>
</dbReference>
<dbReference type="RefSeq" id="WP_006309248.1">
    <property type="nucleotide sequence ID" value="NZ_ARZA01000070.1"/>
</dbReference>
<comment type="caution">
    <text evidence="6">The sequence shown here is derived from an EMBL/GenBank/DDBJ whole genome shotgun (WGS) entry which is preliminary data.</text>
</comment>
<dbReference type="eggNOG" id="COG1752">
    <property type="taxonomic scope" value="Bacteria"/>
</dbReference>
<name>R1AX25_9FIRM</name>
<dbReference type="InterPro" id="IPR002641">
    <property type="entry name" value="PNPLA_dom"/>
</dbReference>
<dbReference type="GO" id="GO:0016787">
    <property type="term" value="F:hydrolase activity"/>
    <property type="evidence" value="ECO:0007669"/>
    <property type="project" value="UniProtKB-UniRule"/>
</dbReference>
<accession>R1AX25</accession>
<dbReference type="AlphaFoldDB" id="R1AX25"/>
<feature type="short sequence motif" description="DGA/G" evidence="4">
    <location>
        <begin position="178"/>
        <end position="180"/>
    </location>
</feature>
<dbReference type="PANTHER" id="PTHR14226">
    <property type="entry name" value="NEUROPATHY TARGET ESTERASE/SWISS CHEESE D.MELANOGASTER"/>
    <property type="match status" value="1"/>
</dbReference>
<feature type="domain" description="PNPLA" evidence="5">
    <location>
        <begin position="4"/>
        <end position="191"/>
    </location>
</feature>
<dbReference type="Pfam" id="PF01734">
    <property type="entry name" value="Patatin"/>
    <property type="match status" value="1"/>
</dbReference>
<dbReference type="InterPro" id="IPR050301">
    <property type="entry name" value="NTE"/>
</dbReference>
<organism evidence="6 7">
    <name type="scientific">Caldisalinibacter kiritimatiensis</name>
    <dbReference type="NCBI Taxonomy" id="1304284"/>
    <lineage>
        <taxon>Bacteria</taxon>
        <taxon>Bacillati</taxon>
        <taxon>Bacillota</taxon>
        <taxon>Tissierellia</taxon>
        <taxon>Tissierellales</taxon>
        <taxon>Thermohalobacteraceae</taxon>
        <taxon>Caldisalinibacter</taxon>
    </lineage>
</organism>
<evidence type="ECO:0000259" key="5">
    <source>
        <dbReference type="PROSITE" id="PS51635"/>
    </source>
</evidence>
<evidence type="ECO:0000256" key="1">
    <source>
        <dbReference type="ARBA" id="ARBA00022801"/>
    </source>
</evidence>
<dbReference type="Proteomes" id="UP000013378">
    <property type="component" value="Unassembled WGS sequence"/>
</dbReference>
<evidence type="ECO:0000256" key="2">
    <source>
        <dbReference type="ARBA" id="ARBA00022963"/>
    </source>
</evidence>
<dbReference type="PATRIC" id="fig|1304284.3.peg.746"/>
<dbReference type="GO" id="GO:0016042">
    <property type="term" value="P:lipid catabolic process"/>
    <property type="evidence" value="ECO:0007669"/>
    <property type="project" value="UniProtKB-UniRule"/>
</dbReference>
<dbReference type="EMBL" id="ARZA01000070">
    <property type="protein sequence ID" value="EOD01217.1"/>
    <property type="molecule type" value="Genomic_DNA"/>
</dbReference>
<feature type="short sequence motif" description="GXGXXG" evidence="4">
    <location>
        <begin position="8"/>
        <end position="13"/>
    </location>
</feature>
<feature type="active site" description="Proton acceptor" evidence="4">
    <location>
        <position position="178"/>
    </location>
</feature>
<feature type="short sequence motif" description="GXSXG" evidence="4">
    <location>
        <begin position="35"/>
        <end position="39"/>
    </location>
</feature>
<dbReference type="SUPFAM" id="SSF52151">
    <property type="entry name" value="FabD/lysophospholipase-like"/>
    <property type="match status" value="1"/>
</dbReference>
<dbReference type="PANTHER" id="PTHR14226:SF29">
    <property type="entry name" value="NEUROPATHY TARGET ESTERASE SWS"/>
    <property type="match status" value="1"/>
</dbReference>
<dbReference type="InterPro" id="IPR016035">
    <property type="entry name" value="Acyl_Trfase/lysoPLipase"/>
</dbReference>
<evidence type="ECO:0000256" key="4">
    <source>
        <dbReference type="PROSITE-ProRule" id="PRU01161"/>
    </source>
</evidence>
<reference evidence="6 7" key="1">
    <citation type="journal article" date="2015" name="Geomicrobiol. J.">
        <title>Caldisalinibacter kiritimatiensis gen. nov., sp. nov., a moderately thermohalophilic thiosulfate-reducing bacterium from a hypersaline microbial mat.</title>
        <authorList>
            <person name="Ben Hania W."/>
            <person name="Joseph M."/>
            <person name="Fiebig A."/>
            <person name="Bunk B."/>
            <person name="Klenk H.-P."/>
            <person name="Fardeau M.-L."/>
            <person name="Spring S."/>
        </authorList>
    </citation>
    <scope>NUCLEOTIDE SEQUENCE [LARGE SCALE GENOMIC DNA]</scope>
    <source>
        <strain evidence="6 7">L21-TH-D2</strain>
    </source>
</reference>
<keyword evidence="1 4" id="KW-0378">Hydrolase</keyword>
<protein>
    <submittedName>
        <fullName evidence="6">Ferredoxin reductase</fullName>
    </submittedName>
</protein>
<proteinExistence type="predicted"/>
<sequence>MYGLVLEGGGAKGAYQIGVWKALRELGIEIKGVVGTSVGALNGAMIIQDDFDKAYELWSEITPSKVIKIDDELVDKFKNLDIKSEDIRYLLKHLKVFIGDKGIDISPLKELLKVNINEDIIRQSNKDFGIVTISLTDMKPMELYIEDIPKGKLINYLIASSSLPVFKREKLDGKFFLDGGFYNNLPANLLISKGYKDLIMVRLNSMGRIPKVNEDGLNIINIKPIEDLGRVLDFSGNRARRNIKLGYFDTLKVLQGLKGIKYYINLEQEKDYFKEHLLNLSEATVNKIGEILGIHEKIPYRRKLFEHIIPRLIELLDIDKNSSYEDIIVSLYEIAAERYDIERFKVYTLEEFKDNILEKFIDTNTSNYREIPSIFKQSDLIVKAFRKDILNKIVDELLNSEKSWATNI</sequence>
<dbReference type="STRING" id="1304284.L21TH_0756"/>
<feature type="active site" description="Nucleophile" evidence="4">
    <location>
        <position position="37"/>
    </location>
</feature>
<keyword evidence="2 4" id="KW-0442">Lipid degradation</keyword>
<gene>
    <name evidence="6" type="ORF">L21TH_0756</name>
</gene>